<accession>A0A5E8UXG0</accession>
<sequence>MLNGPHTVFLRIQSMSFNRTTTLDGMVMMIRSLLVALLLLGSLPKTAVANTLTAREIQNEMLNRTIVTHRFGMRVTMRYLPGGVVSAKALLGSVDGTWRARGNQICSTFPRGPAKGTSCVSFKRNGDKRYISSEGVRFRVVD</sequence>
<dbReference type="AlphaFoldDB" id="A0A5E8UXG0"/>
<gene>
    <name evidence="1" type="ORF">SADFL11_00037130</name>
</gene>
<evidence type="ECO:0000313" key="1">
    <source>
        <dbReference type="EMBL" id="RMX61850.1"/>
    </source>
</evidence>
<reference evidence="1 2" key="2">
    <citation type="submission" date="2013-04" db="EMBL/GenBank/DDBJ databases">
        <authorList>
            <person name="Fiebig A."/>
            <person name="Pradella S."/>
            <person name="Wagner-Doebler I."/>
        </authorList>
    </citation>
    <scope>NUCLEOTIDE SEQUENCE [LARGE SCALE GENOMIC DNA]</scope>
    <source>
        <strain evidence="2">DSM 17067 / NCIMB 14079 / DFL-11</strain>
    </source>
</reference>
<reference evidence="1 2" key="1">
    <citation type="submission" date="2008-01" db="EMBL/GenBank/DDBJ databases">
        <authorList>
            <person name="Wagner-Dobler I."/>
            <person name="Ferriera S."/>
            <person name="Johnson J."/>
            <person name="Kravitz S."/>
            <person name="Beeson K."/>
            <person name="Sutton G."/>
            <person name="Rogers Y.-H."/>
            <person name="Friedman R."/>
            <person name="Frazier M."/>
            <person name="Venter J.C."/>
        </authorList>
    </citation>
    <scope>NUCLEOTIDE SEQUENCE [LARGE SCALE GENOMIC DNA]</scope>
    <source>
        <strain evidence="2">DSM 17067 / NCIMB 14079 / DFL-11</strain>
    </source>
</reference>
<comment type="caution">
    <text evidence="1">The sequence shown here is derived from an EMBL/GenBank/DDBJ whole genome shotgun (WGS) entry which is preliminary data.</text>
</comment>
<proteinExistence type="predicted"/>
<dbReference type="Proteomes" id="UP000004703">
    <property type="component" value="Chromosome"/>
</dbReference>
<name>A0A5E8UXG0_ROSAD</name>
<evidence type="ECO:0000313" key="2">
    <source>
        <dbReference type="Proteomes" id="UP000004703"/>
    </source>
</evidence>
<protein>
    <submittedName>
        <fullName evidence="1">Uncharacterized protein</fullName>
    </submittedName>
</protein>
<dbReference type="EMBL" id="ACCU02000003">
    <property type="protein sequence ID" value="RMX61850.1"/>
    <property type="molecule type" value="Genomic_DNA"/>
</dbReference>
<organism evidence="1 2">
    <name type="scientific">Roseibium alexandrii (strain DSM 17067 / NCIMB 14079 / DFL-11)</name>
    <name type="common">Labrenzia alexandrii</name>
    <dbReference type="NCBI Taxonomy" id="244592"/>
    <lineage>
        <taxon>Bacteria</taxon>
        <taxon>Pseudomonadati</taxon>
        <taxon>Pseudomonadota</taxon>
        <taxon>Alphaproteobacteria</taxon>
        <taxon>Hyphomicrobiales</taxon>
        <taxon>Stappiaceae</taxon>
        <taxon>Roseibium</taxon>
    </lineage>
</organism>